<dbReference type="GO" id="GO:0004519">
    <property type="term" value="F:endonuclease activity"/>
    <property type="evidence" value="ECO:0007669"/>
    <property type="project" value="InterPro"/>
</dbReference>
<reference evidence="4" key="1">
    <citation type="submission" date="2022-12" db="EMBL/GenBank/DDBJ databases">
        <title>Gycomyces niveus sp.nov.,a novel actinomycete isolated from soil in Shouguan.</title>
        <authorList>
            <person name="Yang X."/>
        </authorList>
    </citation>
    <scope>NUCLEOTIDE SEQUENCE</scope>
    <source>
        <strain evidence="4">NEAU-A15</strain>
    </source>
</reference>
<evidence type="ECO:0000313" key="5">
    <source>
        <dbReference type="Proteomes" id="UP001146067"/>
    </source>
</evidence>
<organism evidence="4 5">
    <name type="scientific">Glycomyces luteolus</name>
    <dbReference type="NCBI Taxonomy" id="2670330"/>
    <lineage>
        <taxon>Bacteria</taxon>
        <taxon>Bacillati</taxon>
        <taxon>Actinomycetota</taxon>
        <taxon>Actinomycetes</taxon>
        <taxon>Glycomycetales</taxon>
        <taxon>Glycomycetaceae</taxon>
        <taxon>Glycomyces</taxon>
    </lineage>
</organism>
<sequence>MRALAKLLLVAAIALALATPKPGPKPGPRPGPPRVKPPVSGVSSAAKAAWDEFDQGQAGGSTPTTPNQPGTSGWTPEQLKDMPNLGDTSKRRTHILYGEYGTGGDLISGGHAPGSGGGTEFPDKWSENQMIEGIENVARNPTSMTPRKNGGYEAVGVHNGVEIKVILNADGTVWTGYPTPTPGNISQGVVVNDKTLLF</sequence>
<feature type="signal peptide" evidence="2">
    <location>
        <begin position="1"/>
        <end position="18"/>
    </location>
</feature>
<keyword evidence="5" id="KW-1185">Reference proteome</keyword>
<dbReference type="Pfam" id="PF14436">
    <property type="entry name" value="EndoU_bacteria"/>
    <property type="match status" value="1"/>
</dbReference>
<dbReference type="AlphaFoldDB" id="A0A9X3SPT1"/>
<accession>A0A9X3SPT1</accession>
<dbReference type="Proteomes" id="UP001146067">
    <property type="component" value="Unassembled WGS sequence"/>
</dbReference>
<keyword evidence="2" id="KW-0732">Signal</keyword>
<comment type="caution">
    <text evidence="4">The sequence shown here is derived from an EMBL/GenBank/DDBJ whole genome shotgun (WGS) entry which is preliminary data.</text>
</comment>
<evidence type="ECO:0000313" key="4">
    <source>
        <dbReference type="EMBL" id="MDA1359291.1"/>
    </source>
</evidence>
<evidence type="ECO:0000256" key="1">
    <source>
        <dbReference type="SAM" id="MobiDB-lite"/>
    </source>
</evidence>
<evidence type="ECO:0000259" key="3">
    <source>
        <dbReference type="Pfam" id="PF14436"/>
    </source>
</evidence>
<evidence type="ECO:0000256" key="2">
    <source>
        <dbReference type="SAM" id="SignalP"/>
    </source>
</evidence>
<feature type="chain" id="PRO_5040968381" evidence="2">
    <location>
        <begin position="19"/>
        <end position="198"/>
    </location>
</feature>
<feature type="compositionally biased region" description="Polar residues" evidence="1">
    <location>
        <begin position="60"/>
        <end position="75"/>
    </location>
</feature>
<dbReference type="EMBL" id="JAPZVP010000004">
    <property type="protein sequence ID" value="MDA1359291.1"/>
    <property type="molecule type" value="Genomic_DNA"/>
</dbReference>
<feature type="region of interest" description="Disordered" evidence="1">
    <location>
        <begin position="18"/>
        <end position="91"/>
    </location>
</feature>
<proteinExistence type="predicted"/>
<gene>
    <name evidence="4" type="ORF">O1R50_06645</name>
</gene>
<protein>
    <submittedName>
        <fullName evidence="4">EndoU domain-containing protein</fullName>
    </submittedName>
</protein>
<feature type="domain" description="Bacterial EndoU nuclease" evidence="3">
    <location>
        <begin position="116"/>
        <end position="179"/>
    </location>
</feature>
<feature type="compositionally biased region" description="Pro residues" evidence="1">
    <location>
        <begin position="21"/>
        <end position="36"/>
    </location>
</feature>
<dbReference type="RefSeq" id="WP_270109117.1">
    <property type="nucleotide sequence ID" value="NZ_JAPZVP010000004.1"/>
</dbReference>
<dbReference type="InterPro" id="IPR029501">
    <property type="entry name" value="EndoU_bac"/>
</dbReference>
<name>A0A9X3SPT1_9ACTN</name>